<evidence type="ECO:0000256" key="10">
    <source>
        <dbReference type="ARBA" id="ARBA00022989"/>
    </source>
</evidence>
<dbReference type="InterPro" id="IPR014710">
    <property type="entry name" value="RmlC-like_jellyroll"/>
</dbReference>
<dbReference type="GO" id="GO:0005789">
    <property type="term" value="C:endoplasmic reticulum membrane"/>
    <property type="evidence" value="ECO:0007669"/>
    <property type="project" value="UniProtKB-SubCell"/>
</dbReference>
<keyword evidence="5" id="KW-0812">Transmembrane</keyword>
<dbReference type="FunFam" id="3.40.1090.10:FF:000001">
    <property type="entry name" value="neuropathy target esterase isoform X2"/>
    <property type="match status" value="1"/>
</dbReference>
<feature type="domain" description="Cyclic nucleotide-binding" evidence="19">
    <location>
        <begin position="123"/>
        <end position="250"/>
    </location>
</feature>
<dbReference type="InterPro" id="IPR001423">
    <property type="entry name" value="LysoPLipase_patatin_CS"/>
</dbReference>
<keyword evidence="7 17" id="KW-0378">Hydrolase</keyword>
<dbReference type="PROSITE" id="PS01237">
    <property type="entry name" value="UPF0028"/>
    <property type="match status" value="1"/>
</dbReference>
<keyword evidence="6" id="KW-0677">Repeat</keyword>
<dbReference type="InterPro" id="IPR050301">
    <property type="entry name" value="NTE"/>
</dbReference>
<comment type="catalytic activity">
    <reaction evidence="15">
        <text>a 1-acyl-sn-glycero-3-phosphocholine + H2O = sn-glycerol 3-phosphocholine + a fatty acid + H(+)</text>
        <dbReference type="Rhea" id="RHEA:15177"/>
        <dbReference type="ChEBI" id="CHEBI:15377"/>
        <dbReference type="ChEBI" id="CHEBI:15378"/>
        <dbReference type="ChEBI" id="CHEBI:16870"/>
        <dbReference type="ChEBI" id="CHEBI:28868"/>
        <dbReference type="ChEBI" id="CHEBI:58168"/>
        <dbReference type="EC" id="3.1.1.5"/>
    </reaction>
    <physiologicalReaction direction="left-to-right" evidence="15">
        <dbReference type="Rhea" id="RHEA:15178"/>
    </physiologicalReaction>
</comment>
<feature type="compositionally biased region" description="Basic and acidic residues" evidence="18">
    <location>
        <begin position="310"/>
        <end position="321"/>
    </location>
</feature>
<dbReference type="PANTHER" id="PTHR14226">
    <property type="entry name" value="NEUROPATHY TARGET ESTERASE/SWISS CHEESE D.MELANOGASTER"/>
    <property type="match status" value="1"/>
</dbReference>
<evidence type="ECO:0000256" key="6">
    <source>
        <dbReference type="ARBA" id="ARBA00022737"/>
    </source>
</evidence>
<evidence type="ECO:0000256" key="11">
    <source>
        <dbReference type="ARBA" id="ARBA00023098"/>
    </source>
</evidence>
<reference evidence="21" key="1">
    <citation type="submission" date="2025-08" db="UniProtKB">
        <authorList>
            <consortium name="Ensembl"/>
        </authorList>
    </citation>
    <scope>IDENTIFICATION</scope>
</reference>
<evidence type="ECO:0000256" key="13">
    <source>
        <dbReference type="ARBA" id="ARBA00047314"/>
    </source>
</evidence>
<dbReference type="EC" id="3.1.1.5" evidence="3"/>
<dbReference type="FunFam" id="2.60.120.10:FF:000012">
    <property type="entry name" value="neuropathy target esterase isoform X2"/>
    <property type="match status" value="1"/>
</dbReference>
<evidence type="ECO:0000256" key="12">
    <source>
        <dbReference type="ARBA" id="ARBA00023136"/>
    </source>
</evidence>
<comment type="catalytic activity">
    <reaction evidence="14">
        <text>1-hexadecanoyl-sn-glycero-3-phosphate + H2O = sn-glycerol 3-phosphate + hexadecanoate + H(+)</text>
        <dbReference type="Rhea" id="RHEA:49092"/>
        <dbReference type="ChEBI" id="CHEBI:7896"/>
        <dbReference type="ChEBI" id="CHEBI:15377"/>
        <dbReference type="ChEBI" id="CHEBI:15378"/>
        <dbReference type="ChEBI" id="CHEBI:57518"/>
        <dbReference type="ChEBI" id="CHEBI:57597"/>
    </reaction>
    <physiologicalReaction direction="left-to-right" evidence="14">
        <dbReference type="Rhea" id="RHEA:49093"/>
    </physiologicalReaction>
</comment>
<dbReference type="Ensembl" id="ENSSTUT00000058481.1">
    <property type="protein sequence ID" value="ENSSTUP00000055905.1"/>
    <property type="gene ID" value="ENSSTUG00000017499.1"/>
</dbReference>
<keyword evidence="12" id="KW-0472">Membrane</keyword>
<dbReference type="Proteomes" id="UP000472277">
    <property type="component" value="Chromosome 14"/>
</dbReference>
<gene>
    <name evidence="21" type="primary">PNPLA6</name>
    <name evidence="21" type="synonym">LOC115147214</name>
</gene>
<evidence type="ECO:0000256" key="7">
    <source>
        <dbReference type="ARBA" id="ARBA00022801"/>
    </source>
</evidence>
<dbReference type="SMART" id="SM00100">
    <property type="entry name" value="cNMP"/>
    <property type="match status" value="3"/>
</dbReference>
<evidence type="ECO:0000256" key="4">
    <source>
        <dbReference type="ARBA" id="ARBA00022553"/>
    </source>
</evidence>
<accession>A0A674A9Z0</accession>
<sequence>MYLKMFILVLYLVHIDLLFVFEAPKYRFRKRDKVMFYGRKIMRKVSQSTSSLVGTASSSRPRLKKKQKMLNIAKKILRFKKEVPTLVAKEPPPSVLEADLTEFDVANSHLPSEVLYMLKNVRVLGHFEKPLFLELCKHMVFLQFQQGEYVFRPGQPDSSIYVVQDGKLELCLTGMDGKDGVVKEVYPGDSVHSLLSILDVITGHQKPYRTVSARAAEVSTVLRLPVEAFLSIFEKYPESLVRVVQIIMVRLQRVTVLALHNYLGLTNELFSHEMQLLRLLPLSPHPVPRTSPQRHGKRFGSLTVPVEDREAAVKDAPDPGKDGATVPPTLSRTISMPVDIAGMQKNLRSDFDMAYERGRISVSAEDGNTPPTYTRVSIHDQRERRVTVDEVPSGVYLYPEEEGGPDNQFSPGPGPVPGRPSPALFEEALKELLKLMRIEDPALLNGRVTLHHAKAGTVLARQGDQDVSLHFVLSGCLHVYQRMIDKQDAVCLFVTQPGEMVGQLAVLTGEPLIFTIKANRDCTFLKISKSDFYEIMREQPSVVLSAAHTVAIRMSPFVRQMDFAIDWMAVEAGRALYRQDDQSDCTYIVLNGRLRSVIRKANGKKELVGEYGRGDLIGVVEALTRQPRATTVHAVRDTELVKLPEGTLNNIKRRYPQVVTRLIHLLGQKILGNLQQARGPFSGSALGRSSVASSPDVTNPASNLSTVAVLPICDEVPINAFNLELSHALSAIGPTLLLTSDIIRERLGASALDSIHEYRLSGWLAQQEDINRIVLYQTDSSMTPWTQRCIRQADCILIVGLGEQEPALGQLEQMLENTAVRALKQLVLLHKEDGSGPSRTVEWLNMRSWCSGHLHLRCPRRVFSRRSPSKLREVYEKVFEKTADRHSDFSRLARVLTGNSIAVVLGGGGARGCSHVGVIKAMEEAGIPIDIVGGTSIGSFIGALYAEERSAVRTKQRAREWSKAMNSVFKTILDLTYPITSMFTGAAFNTSISKVFQDKQAEDLWLPYFNVTTDITASAMRVHQDGSLWRYVRASMTLSGYLPPLCDPKDGNLLMDGGYINNLPADIARNMGAKTVIAIDVGSQDETDLCNYGDSLSGWWLLWKRINPWAEKVKVPDMAEIQSRLAYVSCVRQLEVVKKSAYCEYIRPPIDRFKTMDFGKFDEIYDVGYQHGKLLFTGWARGDIIDNMLKDHRSADYNDTKMDVSLTHTRSDFTDLAEIVSRIEPVQTYVDPDADAAEGKNLL</sequence>
<dbReference type="PANTHER" id="PTHR14226:SF26">
    <property type="entry name" value="PATATIN-LIKE PHOSPHOLIPASE DOMAIN-CONTAINING PROTEIN 6"/>
    <property type="match status" value="1"/>
</dbReference>
<comment type="subcellular location">
    <subcellularLocation>
        <location evidence="1">Endoplasmic reticulum membrane</location>
        <topology evidence="1">Single-pass type III membrane protein</topology>
    </subcellularLocation>
</comment>
<evidence type="ECO:0000256" key="17">
    <source>
        <dbReference type="PROSITE-ProRule" id="PRU01161"/>
    </source>
</evidence>
<dbReference type="CDD" id="cd00038">
    <property type="entry name" value="CAP_ED"/>
    <property type="match status" value="3"/>
</dbReference>
<name>A0A674A9Z0_SALTR</name>
<dbReference type="GO" id="GO:0046470">
    <property type="term" value="P:phosphatidylcholine metabolic process"/>
    <property type="evidence" value="ECO:0007669"/>
    <property type="project" value="InterPro"/>
</dbReference>
<dbReference type="FunFam" id="2.60.120.10:FF:000022">
    <property type="entry name" value="Patatin like phospholipase domain containing 7"/>
    <property type="match status" value="1"/>
</dbReference>
<feature type="active site" description="Nucleophile" evidence="17">
    <location>
        <position position="936"/>
    </location>
</feature>
<keyword evidence="11 17" id="KW-0443">Lipid metabolism</keyword>
<evidence type="ECO:0000256" key="9">
    <source>
        <dbReference type="ARBA" id="ARBA00022963"/>
    </source>
</evidence>
<dbReference type="InterPro" id="IPR000595">
    <property type="entry name" value="cNMP-bd_dom"/>
</dbReference>
<dbReference type="Pfam" id="PF00027">
    <property type="entry name" value="cNMP_binding"/>
    <property type="match status" value="3"/>
</dbReference>
<feature type="active site" description="Proton acceptor" evidence="17">
    <location>
        <position position="1056"/>
    </location>
</feature>
<dbReference type="GO" id="GO:0016042">
    <property type="term" value="P:lipid catabolic process"/>
    <property type="evidence" value="ECO:0007669"/>
    <property type="project" value="UniProtKB-UniRule"/>
</dbReference>
<evidence type="ECO:0000256" key="8">
    <source>
        <dbReference type="ARBA" id="ARBA00022824"/>
    </source>
</evidence>
<evidence type="ECO:0000259" key="19">
    <source>
        <dbReference type="PROSITE" id="PS50042"/>
    </source>
</evidence>
<feature type="region of interest" description="Disordered" evidence="18">
    <location>
        <begin position="310"/>
        <end position="331"/>
    </location>
</feature>
<evidence type="ECO:0000256" key="1">
    <source>
        <dbReference type="ARBA" id="ARBA00004643"/>
    </source>
</evidence>
<proteinExistence type="inferred from homology"/>
<feature type="domain" description="Cyclic nucleotide-binding" evidence="19">
    <location>
        <begin position="564"/>
        <end position="669"/>
    </location>
</feature>
<evidence type="ECO:0000313" key="22">
    <source>
        <dbReference type="Proteomes" id="UP000472277"/>
    </source>
</evidence>
<organism evidence="21 22">
    <name type="scientific">Salmo trutta</name>
    <name type="common">Brown trout</name>
    <dbReference type="NCBI Taxonomy" id="8032"/>
    <lineage>
        <taxon>Eukaryota</taxon>
        <taxon>Metazoa</taxon>
        <taxon>Chordata</taxon>
        <taxon>Craniata</taxon>
        <taxon>Vertebrata</taxon>
        <taxon>Euteleostomi</taxon>
        <taxon>Actinopterygii</taxon>
        <taxon>Neopterygii</taxon>
        <taxon>Teleostei</taxon>
        <taxon>Protacanthopterygii</taxon>
        <taxon>Salmoniformes</taxon>
        <taxon>Salmonidae</taxon>
        <taxon>Salmoninae</taxon>
        <taxon>Salmo</taxon>
    </lineage>
</organism>
<dbReference type="InterPro" id="IPR002641">
    <property type="entry name" value="PNPLA_dom"/>
</dbReference>
<comment type="similarity">
    <text evidence="2">Belongs to the NTE family.</text>
</comment>
<dbReference type="SUPFAM" id="SSF51206">
    <property type="entry name" value="cAMP-binding domain-like"/>
    <property type="match status" value="3"/>
</dbReference>
<evidence type="ECO:0000256" key="2">
    <source>
        <dbReference type="ARBA" id="ARBA00006636"/>
    </source>
</evidence>
<keyword evidence="4" id="KW-0597">Phosphoprotein</keyword>
<dbReference type="CDD" id="cd07225">
    <property type="entry name" value="Pat_PNPLA6_PNPLA7"/>
    <property type="match status" value="1"/>
</dbReference>
<evidence type="ECO:0000256" key="15">
    <source>
        <dbReference type="ARBA" id="ARBA00048454"/>
    </source>
</evidence>
<evidence type="ECO:0000259" key="20">
    <source>
        <dbReference type="PROSITE" id="PS51635"/>
    </source>
</evidence>
<dbReference type="GeneTree" id="ENSGT00940000159130"/>
<dbReference type="InterPro" id="IPR056556">
    <property type="entry name" value="NTE1_P-loop_dom"/>
</dbReference>
<dbReference type="InterPro" id="IPR018490">
    <property type="entry name" value="cNMP-bd_dom_sf"/>
</dbReference>
<dbReference type="InterPro" id="IPR016035">
    <property type="entry name" value="Acyl_Trfase/lysoPLipase"/>
</dbReference>
<dbReference type="Gene3D" id="2.60.120.10">
    <property type="entry name" value="Jelly Rolls"/>
    <property type="match status" value="3"/>
</dbReference>
<evidence type="ECO:0000256" key="5">
    <source>
        <dbReference type="ARBA" id="ARBA00022692"/>
    </source>
</evidence>
<dbReference type="PROSITE" id="PS50042">
    <property type="entry name" value="CNMP_BINDING_3"/>
    <property type="match status" value="3"/>
</dbReference>
<keyword evidence="22" id="KW-1185">Reference proteome</keyword>
<feature type="short sequence motif" description="GXGXXG" evidence="17">
    <location>
        <begin position="907"/>
        <end position="912"/>
    </location>
</feature>
<dbReference type="FunFam" id="2.60.120.10:FF:000010">
    <property type="entry name" value="neuropathy target esterase isoform X1"/>
    <property type="match status" value="1"/>
</dbReference>
<reference evidence="21" key="2">
    <citation type="submission" date="2025-09" db="UniProtKB">
        <authorList>
            <consortium name="Ensembl"/>
        </authorList>
    </citation>
    <scope>IDENTIFICATION</scope>
</reference>
<evidence type="ECO:0000256" key="3">
    <source>
        <dbReference type="ARBA" id="ARBA00013274"/>
    </source>
</evidence>
<evidence type="ECO:0000313" key="21">
    <source>
        <dbReference type="Ensembl" id="ENSSTUP00000055905.1"/>
    </source>
</evidence>
<dbReference type="GO" id="GO:0004622">
    <property type="term" value="F:phosphatidylcholine lysophospholipase activity"/>
    <property type="evidence" value="ECO:0007669"/>
    <property type="project" value="UniProtKB-EC"/>
</dbReference>
<comment type="catalytic activity">
    <reaction evidence="13">
        <text>1-(9Z-octadecenoyl)-sn-glycero-3-phosphocholine + H2O = sn-glycerol 3-phosphocholine + (9Z)-octadecenoate + H(+)</text>
        <dbReference type="Rhea" id="RHEA:40807"/>
        <dbReference type="ChEBI" id="CHEBI:15377"/>
        <dbReference type="ChEBI" id="CHEBI:15378"/>
        <dbReference type="ChEBI" id="CHEBI:16870"/>
        <dbReference type="ChEBI" id="CHEBI:28610"/>
        <dbReference type="ChEBI" id="CHEBI:30823"/>
    </reaction>
    <physiologicalReaction direction="left-to-right" evidence="13">
        <dbReference type="Rhea" id="RHEA:40808"/>
    </physiologicalReaction>
</comment>
<evidence type="ECO:0000256" key="16">
    <source>
        <dbReference type="ARBA" id="ARBA00048656"/>
    </source>
</evidence>
<keyword evidence="10" id="KW-1133">Transmembrane helix</keyword>
<dbReference type="Pfam" id="PF01734">
    <property type="entry name" value="Patatin"/>
    <property type="match status" value="1"/>
</dbReference>
<feature type="domain" description="PNPLA" evidence="20">
    <location>
        <begin position="903"/>
        <end position="1069"/>
    </location>
</feature>
<keyword evidence="8" id="KW-0256">Endoplasmic reticulum</keyword>
<keyword evidence="9 17" id="KW-0442">Lipid degradation</keyword>
<feature type="domain" description="Cyclic nucleotide-binding" evidence="19">
    <location>
        <begin position="454"/>
        <end position="536"/>
    </location>
</feature>
<protein>
    <recommendedName>
        <fullName evidence="3">lysophospholipase</fullName>
        <ecNumber evidence="3">3.1.1.5</ecNumber>
    </recommendedName>
</protein>
<evidence type="ECO:0000256" key="18">
    <source>
        <dbReference type="SAM" id="MobiDB-lite"/>
    </source>
</evidence>
<dbReference type="AlphaFoldDB" id="A0A674A9Z0"/>
<dbReference type="PROSITE" id="PS51635">
    <property type="entry name" value="PNPLA"/>
    <property type="match status" value="1"/>
</dbReference>
<feature type="short sequence motif" description="GXSXG" evidence="17">
    <location>
        <begin position="934"/>
        <end position="938"/>
    </location>
</feature>
<evidence type="ECO:0000256" key="14">
    <source>
        <dbReference type="ARBA" id="ARBA00048133"/>
    </source>
</evidence>
<dbReference type="SUPFAM" id="SSF52151">
    <property type="entry name" value="FabD/lysophospholipase-like"/>
    <property type="match status" value="1"/>
</dbReference>
<dbReference type="Pfam" id="PF24179">
    <property type="entry name" value="NTE_Ploop"/>
    <property type="match status" value="1"/>
</dbReference>
<feature type="short sequence motif" description="DGA/G" evidence="17">
    <location>
        <begin position="1056"/>
        <end position="1058"/>
    </location>
</feature>
<dbReference type="Gene3D" id="3.40.1090.10">
    <property type="entry name" value="Cytosolic phospholipase A2 catalytic domain"/>
    <property type="match status" value="2"/>
</dbReference>
<comment type="catalytic activity">
    <reaction evidence="16">
        <text>1-hexadecanoyl-sn-glycero-3-phosphocholine + H2O = sn-glycerol 3-phosphocholine + hexadecanoate + H(+)</text>
        <dbReference type="Rhea" id="RHEA:40435"/>
        <dbReference type="ChEBI" id="CHEBI:7896"/>
        <dbReference type="ChEBI" id="CHEBI:15377"/>
        <dbReference type="ChEBI" id="CHEBI:15378"/>
        <dbReference type="ChEBI" id="CHEBI:16870"/>
        <dbReference type="ChEBI" id="CHEBI:72998"/>
    </reaction>
    <physiologicalReaction direction="left-to-right" evidence="16">
        <dbReference type="Rhea" id="RHEA:40436"/>
    </physiologicalReaction>
</comment>